<evidence type="ECO:0000256" key="5">
    <source>
        <dbReference type="ARBA" id="ARBA00023242"/>
    </source>
</evidence>
<feature type="compositionally biased region" description="Basic residues" evidence="7">
    <location>
        <begin position="1482"/>
        <end position="1492"/>
    </location>
</feature>
<dbReference type="InterPro" id="IPR056618">
    <property type="entry name" value="Chromo_PTM"/>
</dbReference>
<keyword evidence="11" id="KW-1185">Reference proteome</keyword>
<feature type="compositionally biased region" description="Basic residues" evidence="7">
    <location>
        <begin position="1439"/>
        <end position="1454"/>
    </location>
</feature>
<dbReference type="GO" id="GO:0008270">
    <property type="term" value="F:zinc ion binding"/>
    <property type="evidence" value="ECO:0007669"/>
    <property type="project" value="UniProtKB-KW"/>
</dbReference>
<evidence type="ECO:0000313" key="11">
    <source>
        <dbReference type="Proteomes" id="UP001632038"/>
    </source>
</evidence>
<comment type="subcellular location">
    <subcellularLocation>
        <location evidence="1">Nucleus</location>
    </subcellularLocation>
</comment>
<dbReference type="Pfam" id="PF15612">
    <property type="entry name" value="WHIM1"/>
    <property type="match status" value="1"/>
</dbReference>
<feature type="compositionally biased region" description="Polar residues" evidence="7">
    <location>
        <begin position="312"/>
        <end position="321"/>
    </location>
</feature>
<dbReference type="EMBL" id="JAVIJP010000005">
    <property type="protein sequence ID" value="KAL3653338.1"/>
    <property type="molecule type" value="Genomic_DNA"/>
</dbReference>
<evidence type="ECO:0000259" key="9">
    <source>
        <dbReference type="PROSITE" id="PS50827"/>
    </source>
</evidence>
<dbReference type="PROSITE" id="PS50016">
    <property type="entry name" value="ZF_PHD_2"/>
    <property type="match status" value="1"/>
</dbReference>
<evidence type="ECO:0000256" key="7">
    <source>
        <dbReference type="SAM" id="MobiDB-lite"/>
    </source>
</evidence>
<sequence>MEYVGRKVKKEVIKSHGTLFGLVQAYEPATGVFKIVYDDGVSEELELPEVSSLLLSADPTLPRPAAKKPGRKPKKRRCIVKKGTDDDNSLIETGVSEKLLVSEGGSGGVELNLNEGLDLNVDAFNSTSDNHGGNGTKMSGLDLNEGVNLELNENLYLNEVGVVEENLGGKKEIIDLNLDVNEDHEKSCEEKEGPCFDLNLEVMEVEVRSLEDCEVLNGAKDSVSAEGFMPMKEELAEPDVKEITVNVDVENKEDNSTKNCAPGADNENVAPISTEKKGRGRKRKDASSKSNIEVSTLEIETEIMKLEFENQEGTPLNNGNSYVDYDNGVSKTTVRGTRGRKRREISVNDTPLPTPSTGLRRSSRKAKKDDLSGSDQVVNLEGVDDVDHKLSSPAISVVSREKIKVVAHGKSPNNVSLPPKVDLPPSSCNLELSGVSVFDVVSVYAFLRSFSTLLFLSPFELDDFVASVKCNDSTLLFDCIHVSLLRALRKNLESLSNEGSTSASDCLRSLNWDFLDLMTWPMFVVEYLLLHSPGYIPGLDLSQLKLFQNDYYELPVSAKVEILRHLCDDVIEADAFRSELNRRTSATEGHTDLACDTKSVSSRKRKAATNIASTSCVTEEDAEENADGNIDECCLCKMDGNLICCDGCPAAFHSRCVGVVSSLLPEGDWYCRECAIEKDNPWMKVAKSIRGTELLGCDPYGRLYYSSCGYLLVLESQNDEYSFCCYNRSDLPRIIEALESFPFIYGTIVNAICKHWDVVRGVGGSKNDLDTRSSSMQSSFPEKMQLLNNIEAFAEKRSDNKSTAAGNTNSSITELDNADHAIAVPESGNNGLKMKNYVASSEGSTEVSQTFMKTDNLEDSGPDILNDLHIPTMLVDGGDHHMSSTIINVEKGKNLGSENHSDAPYTINSVHYQTNYVNCYELARPPSSYYEEWTSKSSDKTSKVPLKSIEEIVAGQLKVVTNRFIDFSWSNIQNLSVNTRKERCGWCFYCRYPDDDRDCLFIMNDTFPAVENFTCEVLGIQSRKNRKNHLLDIMCHMTCIEDHLQGLLLDPWLNPNYSMLWRESVLGAADIASLKNLLLKLELNLHHRALSADWRKHVDSAVTMGSASHIISSSARASSKLGIGRKSTKSSEVGTAPSSNDATGLSLFWWRGGRGSRLLFKWKALPRSLVSKAARQGGRKKIPDILYPDNGEYAKRTKYDSWRAAVEASTNVEQFALQVRELDANIRWDDIGNSNLSSKIDKDPKKPARSFKKVIVRRKCSEGSVVRYLLDFGKRRFIPDVVVKHGSKLEDFSNERKRYWLEESHVPLFLLKSFEEKRVARKSNKIGKLHESSGVLSKPFKKKGFEYLFSRAERLENQQCGHCKKDVPIREAVSCQHCKGFFHKRHVQKSTGSIRSACIYTCDKCQDGQFVKIDATKGKSQSTKLKNASKRLKALYSRKGKKMVKVKRQVKSKNPKGVSLVVPLRRSARNAERMSKTSLQKTKVKKRKKRKQAKSEKGSSKKPKISSYKKKRTPINSSYWLNGLQLSRRQNDERLMHFRSRMLLVLPGELISDCAKPKCSLCGELEHKSNLNYVACENCGVWLHVDALNLRVGEVENIIGFKCHKCLHKRTPVCPHPCPIGNNNSELISENNANAECSMENSNCLAVPGDRSADQKSHSNDESKEIRLTVDMEKQSSETVPELDHKDRDLTSSEKI</sequence>
<dbReference type="PROSITE" id="PS50827">
    <property type="entry name" value="DDT"/>
    <property type="match status" value="1"/>
</dbReference>
<feature type="compositionally biased region" description="Polar residues" evidence="7">
    <location>
        <begin position="347"/>
        <end position="360"/>
    </location>
</feature>
<feature type="region of interest" description="Disordered" evidence="7">
    <location>
        <begin position="1648"/>
        <end position="1696"/>
    </location>
</feature>
<evidence type="ECO:0000313" key="10">
    <source>
        <dbReference type="EMBL" id="KAL3653338.1"/>
    </source>
</evidence>
<dbReference type="Pfam" id="PF24294">
    <property type="entry name" value="Chromo_PTM"/>
    <property type="match status" value="1"/>
</dbReference>
<dbReference type="InterPro" id="IPR019787">
    <property type="entry name" value="Znf_PHD-finger"/>
</dbReference>
<keyword evidence="3 6" id="KW-0863">Zinc-finger</keyword>
<evidence type="ECO:0000256" key="4">
    <source>
        <dbReference type="ARBA" id="ARBA00022833"/>
    </source>
</evidence>
<comment type="caution">
    <text evidence="10">The sequence shown here is derived from an EMBL/GenBank/DDBJ whole genome shotgun (WGS) entry which is preliminary data.</text>
</comment>
<feature type="compositionally biased region" description="Basic and acidic residues" evidence="7">
    <location>
        <begin position="1651"/>
        <end position="1696"/>
    </location>
</feature>
<feature type="region of interest" description="Disordered" evidence="7">
    <location>
        <begin position="312"/>
        <end position="373"/>
    </location>
</feature>
<dbReference type="Pfam" id="PF00628">
    <property type="entry name" value="PHD"/>
    <property type="match status" value="1"/>
</dbReference>
<dbReference type="Proteomes" id="UP001632038">
    <property type="component" value="Unassembled WGS sequence"/>
</dbReference>
<dbReference type="InterPro" id="IPR013083">
    <property type="entry name" value="Znf_RING/FYVE/PHD"/>
</dbReference>
<dbReference type="Pfam" id="PF02791">
    <property type="entry name" value="DDT"/>
    <property type="match status" value="1"/>
</dbReference>
<dbReference type="GO" id="GO:0000785">
    <property type="term" value="C:chromatin"/>
    <property type="evidence" value="ECO:0007669"/>
    <property type="project" value="UniProtKB-ARBA"/>
</dbReference>
<dbReference type="InterPro" id="IPR047365">
    <property type="entry name" value="Tudor_AtPTM-like"/>
</dbReference>
<dbReference type="InterPro" id="IPR011011">
    <property type="entry name" value="Znf_FYVE_PHD"/>
</dbReference>
<proteinExistence type="predicted"/>
<dbReference type="Pfam" id="PF21743">
    <property type="entry name" value="PTM_DIR17_Tudor"/>
    <property type="match status" value="1"/>
</dbReference>
<gene>
    <name evidence="10" type="ORF">CASFOL_003019</name>
</gene>
<dbReference type="PANTHER" id="PTHR46508:SF5">
    <property type="entry name" value="PHD-FINGER AND DNA BINDING DOMAIN-CONTAINING PROTEIN"/>
    <property type="match status" value="1"/>
</dbReference>
<dbReference type="InterPro" id="IPR019786">
    <property type="entry name" value="Zinc_finger_PHD-type_CS"/>
</dbReference>
<dbReference type="SMART" id="SM00571">
    <property type="entry name" value="DDT"/>
    <property type="match status" value="1"/>
</dbReference>
<evidence type="ECO:0000256" key="2">
    <source>
        <dbReference type="ARBA" id="ARBA00022723"/>
    </source>
</evidence>
<keyword evidence="2" id="KW-0479">Metal-binding</keyword>
<protein>
    <submittedName>
        <fullName evidence="10">Uncharacterized protein</fullName>
    </submittedName>
</protein>
<feature type="region of interest" description="Disordered" evidence="7">
    <location>
        <begin position="1439"/>
        <end position="1510"/>
    </location>
</feature>
<keyword evidence="4" id="KW-0862">Zinc</keyword>
<dbReference type="InterPro" id="IPR028942">
    <property type="entry name" value="WHIM1_dom"/>
</dbReference>
<dbReference type="PROSITE" id="PS01359">
    <property type="entry name" value="ZF_PHD_1"/>
    <property type="match status" value="1"/>
</dbReference>
<dbReference type="GO" id="GO:0005634">
    <property type="term" value="C:nucleus"/>
    <property type="evidence" value="ECO:0007669"/>
    <property type="project" value="UniProtKB-SubCell"/>
</dbReference>
<accession>A0ABD3EFZ0</accession>
<dbReference type="SMART" id="SM00249">
    <property type="entry name" value="PHD"/>
    <property type="match status" value="2"/>
</dbReference>
<dbReference type="PANTHER" id="PTHR46508">
    <property type="entry name" value="PHD FINGER FAMILY PROTEIN"/>
    <property type="match status" value="1"/>
</dbReference>
<organism evidence="10 11">
    <name type="scientific">Castilleja foliolosa</name>
    <dbReference type="NCBI Taxonomy" id="1961234"/>
    <lineage>
        <taxon>Eukaryota</taxon>
        <taxon>Viridiplantae</taxon>
        <taxon>Streptophyta</taxon>
        <taxon>Embryophyta</taxon>
        <taxon>Tracheophyta</taxon>
        <taxon>Spermatophyta</taxon>
        <taxon>Magnoliopsida</taxon>
        <taxon>eudicotyledons</taxon>
        <taxon>Gunneridae</taxon>
        <taxon>Pentapetalae</taxon>
        <taxon>asterids</taxon>
        <taxon>lamiids</taxon>
        <taxon>Lamiales</taxon>
        <taxon>Orobanchaceae</taxon>
        <taxon>Pedicularideae</taxon>
        <taxon>Castillejinae</taxon>
        <taxon>Castilleja</taxon>
    </lineage>
</organism>
<feature type="compositionally biased region" description="Basic residues" evidence="7">
    <location>
        <begin position="1500"/>
        <end position="1510"/>
    </location>
</feature>
<dbReference type="SUPFAM" id="SSF57903">
    <property type="entry name" value="FYVE/PHD zinc finger"/>
    <property type="match status" value="2"/>
</dbReference>
<evidence type="ECO:0000256" key="6">
    <source>
        <dbReference type="PROSITE-ProRule" id="PRU00146"/>
    </source>
</evidence>
<evidence type="ECO:0000256" key="1">
    <source>
        <dbReference type="ARBA" id="ARBA00004123"/>
    </source>
</evidence>
<dbReference type="InterPro" id="IPR018501">
    <property type="entry name" value="DDT_dom"/>
</dbReference>
<feature type="region of interest" description="Disordered" evidence="7">
    <location>
        <begin position="248"/>
        <end position="291"/>
    </location>
</feature>
<evidence type="ECO:0000259" key="8">
    <source>
        <dbReference type="PROSITE" id="PS50016"/>
    </source>
</evidence>
<feature type="domain" description="DDT" evidence="9">
    <location>
        <begin position="434"/>
        <end position="494"/>
    </location>
</feature>
<dbReference type="InterPro" id="IPR001965">
    <property type="entry name" value="Znf_PHD"/>
</dbReference>
<reference evidence="11" key="1">
    <citation type="journal article" date="2024" name="IScience">
        <title>Strigolactones Initiate the Formation of Haustorium-like Structures in Castilleja.</title>
        <authorList>
            <person name="Buerger M."/>
            <person name="Peterson D."/>
            <person name="Chory J."/>
        </authorList>
    </citation>
    <scope>NUCLEOTIDE SEQUENCE [LARGE SCALE GENOMIC DNA]</scope>
</reference>
<dbReference type="CDD" id="cd15539">
    <property type="entry name" value="PHD1_AIRE"/>
    <property type="match status" value="1"/>
</dbReference>
<feature type="domain" description="PHD-type" evidence="8">
    <location>
        <begin position="630"/>
        <end position="677"/>
    </location>
</feature>
<keyword evidence="5" id="KW-0539">Nucleus</keyword>
<name>A0ABD3EFZ0_9LAMI</name>
<evidence type="ECO:0000256" key="3">
    <source>
        <dbReference type="ARBA" id="ARBA00022771"/>
    </source>
</evidence>
<dbReference type="Gene3D" id="3.30.40.10">
    <property type="entry name" value="Zinc/RING finger domain, C3HC4 (zinc finger)"/>
    <property type="match status" value="2"/>
</dbReference>